<evidence type="ECO:0000256" key="1">
    <source>
        <dbReference type="SAM" id="MobiDB-lite"/>
    </source>
</evidence>
<name>A0ABQ0M0T6_MYCCL</name>
<dbReference type="Proteomes" id="UP000815677">
    <property type="component" value="Unassembled WGS sequence"/>
</dbReference>
<evidence type="ECO:0000313" key="3">
    <source>
        <dbReference type="Proteomes" id="UP000815677"/>
    </source>
</evidence>
<reference evidence="2" key="1">
    <citation type="submission" date="2014-09" db="EMBL/GenBank/DDBJ databases">
        <title>Genome sequence of the luminous mushroom Mycena chlorophos for searching fungal bioluminescence genes.</title>
        <authorList>
            <person name="Tanaka Y."/>
            <person name="Kasuga D."/>
            <person name="Oba Y."/>
            <person name="Hase S."/>
            <person name="Sato K."/>
            <person name="Oba Y."/>
            <person name="Sakakibara Y."/>
        </authorList>
    </citation>
    <scope>NUCLEOTIDE SEQUENCE</scope>
</reference>
<gene>
    <name evidence="2" type="ORF">MCHLO_13563</name>
</gene>
<feature type="compositionally biased region" description="Low complexity" evidence="1">
    <location>
        <begin position="84"/>
        <end position="100"/>
    </location>
</feature>
<keyword evidence="3" id="KW-1185">Reference proteome</keyword>
<protein>
    <submittedName>
        <fullName evidence="2">Uncharacterized protein</fullName>
    </submittedName>
</protein>
<accession>A0ABQ0M0T6</accession>
<evidence type="ECO:0000313" key="2">
    <source>
        <dbReference type="EMBL" id="GAT56976.1"/>
    </source>
</evidence>
<organism evidence="2 3">
    <name type="scientific">Mycena chlorophos</name>
    <name type="common">Agaric fungus</name>
    <name type="synonym">Agaricus chlorophos</name>
    <dbReference type="NCBI Taxonomy" id="658473"/>
    <lineage>
        <taxon>Eukaryota</taxon>
        <taxon>Fungi</taxon>
        <taxon>Dikarya</taxon>
        <taxon>Basidiomycota</taxon>
        <taxon>Agaricomycotina</taxon>
        <taxon>Agaricomycetes</taxon>
        <taxon>Agaricomycetidae</taxon>
        <taxon>Agaricales</taxon>
        <taxon>Marasmiineae</taxon>
        <taxon>Mycenaceae</taxon>
        <taxon>Mycena</taxon>
    </lineage>
</organism>
<feature type="region of interest" description="Disordered" evidence="1">
    <location>
        <begin position="84"/>
        <end position="129"/>
    </location>
</feature>
<proteinExistence type="predicted"/>
<sequence>MGAGGDDAPAGAGSGRSSSDNALAWLTRIAFATASPLALSLSFCPAPLVGLLANVIFGSCVTAITIDLVEDALVHAPVAGAGLGAEGPAPLPDADPACPDSGGKSVNAGGTGPGPCGDELPLLLAPEKH</sequence>
<dbReference type="EMBL" id="DF849373">
    <property type="protein sequence ID" value="GAT56976.1"/>
    <property type="molecule type" value="Genomic_DNA"/>
</dbReference>